<dbReference type="Proteomes" id="UP000886335">
    <property type="component" value="Unassembled WGS sequence"/>
</dbReference>
<accession>A0A831SS10</accession>
<dbReference type="AlphaFoldDB" id="A0A831SS10"/>
<dbReference type="GO" id="GO:0006259">
    <property type="term" value="P:DNA metabolic process"/>
    <property type="evidence" value="ECO:0007669"/>
    <property type="project" value="UniProtKB-ARBA"/>
</dbReference>
<protein>
    <submittedName>
        <fullName evidence="5">3'-5' exonuclease</fullName>
    </submittedName>
</protein>
<dbReference type="EMBL" id="DSBW01000027">
    <property type="protein sequence ID" value="HED30305.1"/>
    <property type="molecule type" value="Genomic_DNA"/>
</dbReference>
<dbReference type="PANTHER" id="PTHR30231">
    <property type="entry name" value="DNA POLYMERASE III SUBUNIT EPSILON"/>
    <property type="match status" value="1"/>
</dbReference>
<organism evidence="5">
    <name type="scientific">Prosthecochloris aestuarii</name>
    <dbReference type="NCBI Taxonomy" id="1102"/>
    <lineage>
        <taxon>Bacteria</taxon>
        <taxon>Pseudomonadati</taxon>
        <taxon>Chlorobiota</taxon>
        <taxon>Chlorobiia</taxon>
        <taxon>Chlorobiales</taxon>
        <taxon>Chlorobiaceae</taxon>
        <taxon>Prosthecochloris</taxon>
    </lineage>
</organism>
<reference evidence="5" key="1">
    <citation type="journal article" date="2020" name="mSystems">
        <title>Genome- and Community-Level Interaction Insights into Carbon Utilization and Element Cycling Functions of Hydrothermarchaeota in Hydrothermal Sediment.</title>
        <authorList>
            <person name="Zhou Z."/>
            <person name="Liu Y."/>
            <person name="Xu W."/>
            <person name="Pan J."/>
            <person name="Luo Z.H."/>
            <person name="Li M."/>
        </authorList>
    </citation>
    <scope>NUCLEOTIDE SEQUENCE [LARGE SCALE GENOMIC DNA]</scope>
    <source>
        <strain evidence="5">SpSt-1181</strain>
    </source>
</reference>
<dbReference type="InterPro" id="IPR013520">
    <property type="entry name" value="Ribonucl_H"/>
</dbReference>
<dbReference type="SMART" id="SM00479">
    <property type="entry name" value="EXOIII"/>
    <property type="match status" value="1"/>
</dbReference>
<comment type="caution">
    <text evidence="5">The sequence shown here is derived from an EMBL/GenBank/DDBJ whole genome shotgun (WGS) entry which is preliminary data.</text>
</comment>
<keyword evidence="2" id="KW-0378">Hydrolase</keyword>
<keyword evidence="3 5" id="KW-0269">Exonuclease</keyword>
<dbReference type="SUPFAM" id="SSF53098">
    <property type="entry name" value="Ribonuclease H-like"/>
    <property type="match status" value="1"/>
</dbReference>
<name>A0A831SS10_PROAE</name>
<dbReference type="GO" id="GO:0003676">
    <property type="term" value="F:nucleic acid binding"/>
    <property type="evidence" value="ECO:0007669"/>
    <property type="project" value="InterPro"/>
</dbReference>
<evidence type="ECO:0000256" key="2">
    <source>
        <dbReference type="ARBA" id="ARBA00022801"/>
    </source>
</evidence>
<evidence type="ECO:0000256" key="3">
    <source>
        <dbReference type="ARBA" id="ARBA00022839"/>
    </source>
</evidence>
<evidence type="ECO:0000259" key="4">
    <source>
        <dbReference type="SMART" id="SM00479"/>
    </source>
</evidence>
<sequence>MAARKKVLYCDVETTGTDPQRHAIIQIGAIIETDGIITEEINLKCAPHKGALISDDALSVSGTDRNELSSRMSSFDAWMQFKQFLIRHIEPYDRNDKCYPAGYNVRFDFAFIQEWFRRNGDHYGIGSFVNWRLLDPLPLLLVRDFTGTLSLPDYRLETVCRHFDIELQPHDAMSDIRATRKLLIHLLSQ</sequence>
<feature type="domain" description="Exonuclease" evidence="4">
    <location>
        <begin position="6"/>
        <end position="189"/>
    </location>
</feature>
<dbReference type="PANTHER" id="PTHR30231:SF4">
    <property type="entry name" value="PROTEIN NEN2"/>
    <property type="match status" value="1"/>
</dbReference>
<dbReference type="InterPro" id="IPR012337">
    <property type="entry name" value="RNaseH-like_sf"/>
</dbReference>
<keyword evidence="1" id="KW-0540">Nuclease</keyword>
<dbReference type="InterPro" id="IPR036397">
    <property type="entry name" value="RNaseH_sf"/>
</dbReference>
<evidence type="ECO:0000256" key="1">
    <source>
        <dbReference type="ARBA" id="ARBA00022722"/>
    </source>
</evidence>
<proteinExistence type="predicted"/>
<evidence type="ECO:0000313" key="5">
    <source>
        <dbReference type="EMBL" id="HED30305.1"/>
    </source>
</evidence>
<gene>
    <name evidence="5" type="ORF">ENN50_01165</name>
</gene>
<dbReference type="Gene3D" id="3.30.420.10">
    <property type="entry name" value="Ribonuclease H-like superfamily/Ribonuclease H"/>
    <property type="match status" value="1"/>
</dbReference>
<dbReference type="CDD" id="cd06127">
    <property type="entry name" value="DEDDh"/>
    <property type="match status" value="1"/>
</dbReference>
<dbReference type="GO" id="GO:0008408">
    <property type="term" value="F:3'-5' exonuclease activity"/>
    <property type="evidence" value="ECO:0007669"/>
    <property type="project" value="TreeGrafter"/>
</dbReference>
<dbReference type="Pfam" id="PF00929">
    <property type="entry name" value="RNase_T"/>
    <property type="match status" value="1"/>
</dbReference>